<gene>
    <name evidence="1" type="ORF">GCM10012280_23100</name>
</gene>
<evidence type="ECO:0000313" key="2">
    <source>
        <dbReference type="Proteomes" id="UP000641932"/>
    </source>
</evidence>
<reference evidence="1" key="2">
    <citation type="submission" date="2020-09" db="EMBL/GenBank/DDBJ databases">
        <authorList>
            <person name="Sun Q."/>
            <person name="Zhou Y."/>
        </authorList>
    </citation>
    <scope>NUCLEOTIDE SEQUENCE</scope>
    <source>
        <strain evidence="1">CGMCC 4.7201</strain>
    </source>
</reference>
<dbReference type="AlphaFoldDB" id="A0A917ZLV9"/>
<proteinExistence type="predicted"/>
<evidence type="ECO:0008006" key="3">
    <source>
        <dbReference type="Google" id="ProtNLM"/>
    </source>
</evidence>
<keyword evidence="2" id="KW-1185">Reference proteome</keyword>
<dbReference type="RefSeq" id="WP_189131480.1">
    <property type="nucleotide sequence ID" value="NZ_BMMS01000008.1"/>
</dbReference>
<name>A0A917ZLV9_9ACTN</name>
<reference evidence="1" key="1">
    <citation type="journal article" date="2014" name="Int. J. Syst. Evol. Microbiol.">
        <title>Complete genome sequence of Corynebacterium casei LMG S-19264T (=DSM 44701T), isolated from a smear-ripened cheese.</title>
        <authorList>
            <consortium name="US DOE Joint Genome Institute (JGI-PGF)"/>
            <person name="Walter F."/>
            <person name="Albersmeier A."/>
            <person name="Kalinowski J."/>
            <person name="Ruckert C."/>
        </authorList>
    </citation>
    <scope>NUCLEOTIDE SEQUENCE</scope>
    <source>
        <strain evidence="1">CGMCC 4.7201</strain>
    </source>
</reference>
<protein>
    <recommendedName>
        <fullName evidence="3">Twin-arginine translocation pathway signal protein</fullName>
    </recommendedName>
</protein>
<dbReference type="Gene3D" id="3.40.630.30">
    <property type="match status" value="1"/>
</dbReference>
<comment type="caution">
    <text evidence="1">The sequence shown here is derived from an EMBL/GenBank/DDBJ whole genome shotgun (WGS) entry which is preliminary data.</text>
</comment>
<evidence type="ECO:0000313" key="1">
    <source>
        <dbReference type="EMBL" id="GGO86597.1"/>
    </source>
</evidence>
<dbReference type="EMBL" id="BMMS01000008">
    <property type="protein sequence ID" value="GGO86597.1"/>
    <property type="molecule type" value="Genomic_DNA"/>
</dbReference>
<organism evidence="1 2">
    <name type="scientific">Wenjunlia tyrosinilytica</name>
    <dbReference type="NCBI Taxonomy" id="1544741"/>
    <lineage>
        <taxon>Bacteria</taxon>
        <taxon>Bacillati</taxon>
        <taxon>Actinomycetota</taxon>
        <taxon>Actinomycetes</taxon>
        <taxon>Kitasatosporales</taxon>
        <taxon>Streptomycetaceae</taxon>
        <taxon>Wenjunlia</taxon>
    </lineage>
</organism>
<dbReference type="Proteomes" id="UP000641932">
    <property type="component" value="Unassembled WGS sequence"/>
</dbReference>
<sequence length="154" mass="17400">MSANPFVPDGFTAPRELATDRFRLEPLGGQHNEADHAAWTSSIDHIRSTPGFESRDWPPAEGMPLERNLDDLVRHADDFERRTGFTYTVLEPGSGDVIGCLYIYPSRKKEGEVDVRSWVRADHAELDAPLYEAVSDWLVREWPFPADAVVYAGR</sequence>
<accession>A0A917ZLV9</accession>